<protein>
    <recommendedName>
        <fullName evidence="2">PiggyBac transposable element-derived protein domain-containing protein</fullName>
    </recommendedName>
</protein>
<feature type="compositionally biased region" description="Acidic residues" evidence="1">
    <location>
        <begin position="786"/>
        <end position="799"/>
    </location>
</feature>
<dbReference type="Proteomes" id="UP001516023">
    <property type="component" value="Unassembled WGS sequence"/>
</dbReference>
<gene>
    <name evidence="3" type="ORF">HJC23_003665</name>
</gene>
<dbReference type="AlphaFoldDB" id="A0ABD3QKB8"/>
<evidence type="ECO:0000259" key="2">
    <source>
        <dbReference type="Pfam" id="PF13843"/>
    </source>
</evidence>
<accession>A0ABD3QKB8</accession>
<name>A0ABD3QKB8_9STRA</name>
<evidence type="ECO:0000313" key="3">
    <source>
        <dbReference type="EMBL" id="KAL3800369.1"/>
    </source>
</evidence>
<dbReference type="EMBL" id="JABMIG020000033">
    <property type="protein sequence ID" value="KAL3800369.1"/>
    <property type="molecule type" value="Genomic_DNA"/>
</dbReference>
<reference evidence="3 4" key="1">
    <citation type="journal article" date="2020" name="G3 (Bethesda)">
        <title>Improved Reference Genome for Cyclotella cryptica CCMP332, a Model for Cell Wall Morphogenesis, Salinity Adaptation, and Lipid Production in Diatoms (Bacillariophyta).</title>
        <authorList>
            <person name="Roberts W.R."/>
            <person name="Downey K.M."/>
            <person name="Ruck E.C."/>
            <person name="Traller J.C."/>
            <person name="Alverson A.J."/>
        </authorList>
    </citation>
    <scope>NUCLEOTIDE SEQUENCE [LARGE SCALE GENOMIC DNA]</scope>
    <source>
        <strain evidence="3 4">CCMP332</strain>
    </source>
</reference>
<dbReference type="PANTHER" id="PTHR46599">
    <property type="entry name" value="PIGGYBAC TRANSPOSABLE ELEMENT-DERIVED PROTEIN 4"/>
    <property type="match status" value="1"/>
</dbReference>
<dbReference type="Pfam" id="PF13843">
    <property type="entry name" value="DDE_Tnp_1_7"/>
    <property type="match status" value="1"/>
</dbReference>
<evidence type="ECO:0000313" key="4">
    <source>
        <dbReference type="Proteomes" id="UP001516023"/>
    </source>
</evidence>
<feature type="region of interest" description="Disordered" evidence="1">
    <location>
        <begin position="1"/>
        <end position="66"/>
    </location>
</feature>
<feature type="region of interest" description="Disordered" evidence="1">
    <location>
        <begin position="719"/>
        <end position="756"/>
    </location>
</feature>
<feature type="compositionally biased region" description="Low complexity" evidence="1">
    <location>
        <begin position="1"/>
        <end position="12"/>
    </location>
</feature>
<feature type="compositionally biased region" description="Basic and acidic residues" evidence="1">
    <location>
        <begin position="744"/>
        <end position="756"/>
    </location>
</feature>
<proteinExistence type="predicted"/>
<feature type="region of interest" description="Disordered" evidence="1">
    <location>
        <begin position="269"/>
        <end position="296"/>
    </location>
</feature>
<sequence>MSLPTASAAAASPDRDNDSPPRLPLIQEVFAHLPSPPPLPPPKDEVDVDINPDLSLQEDGSSAGSDRMPTVEAIIINDSSALVANDSSNRGPNDAGWEQYFGRKIKYKGEGVRALKSLFLQSPGQHPDIPSDLYMNGVVMSVPWRSQQEYGIMWDYSALSVALDKSAICHAIAKTDYQCINLLKMAHFIFDRVHPNGVKSVPNLAPVPGVRNLLQPRHAVAPAATAQNTRRSCTADVPSGIRQRQRIADMRMAPINNQISTPARKNTLLQFDGNDNEDSVEENTTGPSPEDDNPKEIDFIDRTEEDILHGYLPDSTYNPESMESEGVCPKELNWSYSNVVPGTPNTTYIHYNGAGPCLKKYMDRKFDTLLEHHCRGDVPYLGNDFEDESDKLDRQTPHPQELKRFLQIRAALHPEVGASDIGDKYHLLRAAIQSLNEHAKKSFILGREISFDEGGIARKSWYNPLHQYNSSKPDKYRINFFVMAHDLPTTQKTVVNAIVLSGIANEPNGMREIYMDNRYSTPTLFVLLQEKYSILACRTTQSNRTGWNTQILPQRGTSLVKFDPVNKVLFREWNDNKVVSFILMLGLFGMSTIQRQIRANKVDLQIPEALKRYSADNFMGGVNNMDKDKKIGGSFTSLALLRKWYHMGLMGRFDFMIVNGRQAWNMSTETKTERFKSDNAKFHWGLAEELLRFKDESVVDFVSEQQLSHKTAMMIAGHQPQSIPRKSTEGLWSSNPNYKYKQRGAKDTRRNDEKRAYSVMTSHPIYLWLRRKYSLDSKKRKRDEPVGDDDEDDEESDFE</sequence>
<organism evidence="3 4">
    <name type="scientific">Cyclotella cryptica</name>
    <dbReference type="NCBI Taxonomy" id="29204"/>
    <lineage>
        <taxon>Eukaryota</taxon>
        <taxon>Sar</taxon>
        <taxon>Stramenopiles</taxon>
        <taxon>Ochrophyta</taxon>
        <taxon>Bacillariophyta</taxon>
        <taxon>Coscinodiscophyceae</taxon>
        <taxon>Thalassiosirophycidae</taxon>
        <taxon>Stephanodiscales</taxon>
        <taxon>Stephanodiscaceae</taxon>
        <taxon>Cyclotella</taxon>
    </lineage>
</organism>
<feature type="domain" description="PiggyBac transposable element-derived protein" evidence="2">
    <location>
        <begin position="402"/>
        <end position="659"/>
    </location>
</feature>
<dbReference type="InterPro" id="IPR029526">
    <property type="entry name" value="PGBD"/>
</dbReference>
<dbReference type="PANTHER" id="PTHR46599:SF3">
    <property type="entry name" value="PIGGYBAC TRANSPOSABLE ELEMENT-DERIVED PROTEIN 4"/>
    <property type="match status" value="1"/>
</dbReference>
<feature type="compositionally biased region" description="Polar residues" evidence="1">
    <location>
        <begin position="719"/>
        <end position="737"/>
    </location>
</feature>
<keyword evidence="4" id="KW-1185">Reference proteome</keyword>
<comment type="caution">
    <text evidence="3">The sequence shown here is derived from an EMBL/GenBank/DDBJ whole genome shotgun (WGS) entry which is preliminary data.</text>
</comment>
<feature type="region of interest" description="Disordered" evidence="1">
    <location>
        <begin position="777"/>
        <end position="799"/>
    </location>
</feature>
<evidence type="ECO:0000256" key="1">
    <source>
        <dbReference type="SAM" id="MobiDB-lite"/>
    </source>
</evidence>